<dbReference type="EMBL" id="JBEPAZ010000100">
    <property type="protein sequence ID" value="MER6434334.1"/>
    <property type="molecule type" value="Genomic_DNA"/>
</dbReference>
<dbReference type="RefSeq" id="WP_352066182.1">
    <property type="nucleotide sequence ID" value="NZ_JBEPAZ010000100.1"/>
</dbReference>
<name>A0ABV1UKS0_9ACTN</name>
<evidence type="ECO:0000256" key="1">
    <source>
        <dbReference type="SAM" id="MobiDB-lite"/>
    </source>
</evidence>
<reference evidence="2 3" key="1">
    <citation type="submission" date="2024-06" db="EMBL/GenBank/DDBJ databases">
        <title>The Natural Products Discovery Center: Release of the First 8490 Sequenced Strains for Exploring Actinobacteria Biosynthetic Diversity.</title>
        <authorList>
            <person name="Kalkreuter E."/>
            <person name="Kautsar S.A."/>
            <person name="Yang D."/>
            <person name="Bader C.D."/>
            <person name="Teijaro C.N."/>
            <person name="Fluegel L."/>
            <person name="Davis C.M."/>
            <person name="Simpson J.R."/>
            <person name="Lauterbach L."/>
            <person name="Steele A.D."/>
            <person name="Gui C."/>
            <person name="Meng S."/>
            <person name="Li G."/>
            <person name="Viehrig K."/>
            <person name="Ye F."/>
            <person name="Su P."/>
            <person name="Kiefer A.F."/>
            <person name="Nichols A."/>
            <person name="Cepeda A.J."/>
            <person name="Yan W."/>
            <person name="Fan B."/>
            <person name="Jiang Y."/>
            <person name="Adhikari A."/>
            <person name="Zheng C.-J."/>
            <person name="Schuster L."/>
            <person name="Cowan T.M."/>
            <person name="Smanski M.J."/>
            <person name="Chevrette M.G."/>
            <person name="De Carvalho L.P.S."/>
            <person name="Shen B."/>
        </authorList>
    </citation>
    <scope>NUCLEOTIDE SEQUENCE [LARGE SCALE GENOMIC DNA]</scope>
    <source>
        <strain evidence="2 3">NPDC001166</strain>
    </source>
</reference>
<dbReference type="Proteomes" id="UP001470023">
    <property type="component" value="Unassembled WGS sequence"/>
</dbReference>
<proteinExistence type="predicted"/>
<comment type="caution">
    <text evidence="2">The sequence shown here is derived from an EMBL/GenBank/DDBJ whole genome shotgun (WGS) entry which is preliminary data.</text>
</comment>
<evidence type="ECO:0008006" key="4">
    <source>
        <dbReference type="Google" id="ProtNLM"/>
    </source>
</evidence>
<protein>
    <recommendedName>
        <fullName evidence="4">Transposase</fullName>
    </recommendedName>
</protein>
<feature type="region of interest" description="Disordered" evidence="1">
    <location>
        <begin position="29"/>
        <end position="50"/>
    </location>
</feature>
<keyword evidence="3" id="KW-1185">Reference proteome</keyword>
<sequence length="97" mass="11395">MADKTYSSRCFYVYQSKRSRPHILEMNVERRNRHNQSRRGGQPAALNRDTYRRRYTLERCFNQLKALHGITTRKDKTAVPYETAASLALFLLWATAA</sequence>
<accession>A0ABV1UKS0</accession>
<evidence type="ECO:0000313" key="3">
    <source>
        <dbReference type="Proteomes" id="UP001470023"/>
    </source>
</evidence>
<gene>
    <name evidence="2" type="ORF">ABT272_42785</name>
</gene>
<evidence type="ECO:0000313" key="2">
    <source>
        <dbReference type="EMBL" id="MER6434334.1"/>
    </source>
</evidence>
<organism evidence="2 3">
    <name type="scientific">Streptomyces sp. 900105245</name>
    <dbReference type="NCBI Taxonomy" id="3154379"/>
    <lineage>
        <taxon>Bacteria</taxon>
        <taxon>Bacillati</taxon>
        <taxon>Actinomycetota</taxon>
        <taxon>Actinomycetes</taxon>
        <taxon>Kitasatosporales</taxon>
        <taxon>Streptomycetaceae</taxon>
        <taxon>Streptomyces</taxon>
    </lineage>
</organism>